<dbReference type="SUPFAM" id="SSF54427">
    <property type="entry name" value="NTF2-like"/>
    <property type="match status" value="1"/>
</dbReference>
<dbReference type="Gene3D" id="3.10.450.50">
    <property type="match status" value="1"/>
</dbReference>
<keyword evidence="2" id="KW-1185">Reference proteome</keyword>
<dbReference type="EMBL" id="JBHUKR010000006">
    <property type="protein sequence ID" value="MFD2416505.1"/>
    <property type="molecule type" value="Genomic_DNA"/>
</dbReference>
<dbReference type="RefSeq" id="WP_378263346.1">
    <property type="nucleotide sequence ID" value="NZ_JBHUKR010000006.1"/>
</dbReference>
<proteinExistence type="predicted"/>
<evidence type="ECO:0008006" key="3">
    <source>
        <dbReference type="Google" id="ProtNLM"/>
    </source>
</evidence>
<accession>A0ABW5FNA1</accession>
<gene>
    <name evidence="1" type="ORF">ACFSXZ_09185</name>
</gene>
<evidence type="ECO:0000313" key="1">
    <source>
        <dbReference type="EMBL" id="MFD2416505.1"/>
    </source>
</evidence>
<protein>
    <recommendedName>
        <fullName evidence="3">Limonene-1,2-epoxide hydrolase</fullName>
    </recommendedName>
</protein>
<reference evidence="2" key="1">
    <citation type="journal article" date="2019" name="Int. J. Syst. Evol. Microbiol.">
        <title>The Global Catalogue of Microorganisms (GCM) 10K type strain sequencing project: providing services to taxonomists for standard genome sequencing and annotation.</title>
        <authorList>
            <consortium name="The Broad Institute Genomics Platform"/>
            <consortium name="The Broad Institute Genome Sequencing Center for Infectious Disease"/>
            <person name="Wu L."/>
            <person name="Ma J."/>
        </authorList>
    </citation>
    <scope>NUCLEOTIDE SEQUENCE [LARGE SCALE GENOMIC DNA]</scope>
    <source>
        <strain evidence="2">CGMCC 4.7645</strain>
    </source>
</reference>
<dbReference type="InterPro" id="IPR032710">
    <property type="entry name" value="NTF2-like_dom_sf"/>
</dbReference>
<comment type="caution">
    <text evidence="1">The sequence shown here is derived from an EMBL/GenBank/DDBJ whole genome shotgun (WGS) entry which is preliminary data.</text>
</comment>
<evidence type="ECO:0000313" key="2">
    <source>
        <dbReference type="Proteomes" id="UP001597417"/>
    </source>
</evidence>
<name>A0ABW5FNA1_9PSEU</name>
<sequence length="168" mass="18414">MTMSVSEVAERFAGTYMQTDPDPDFAELFAPVFTHWHNYDVRADTFPGEFMAAAMVRTLSLTDELMPDHKDELLYLHVAESAFILAARATGTLPDGTKIDIPRALVATVEDGKITKIDSWGDHAQRYPIGVALRETYGLVTCVACGRPECDTGQWREEGVAAANGGTE</sequence>
<organism evidence="1 2">
    <name type="scientific">Amycolatopsis pigmentata</name>
    <dbReference type="NCBI Taxonomy" id="450801"/>
    <lineage>
        <taxon>Bacteria</taxon>
        <taxon>Bacillati</taxon>
        <taxon>Actinomycetota</taxon>
        <taxon>Actinomycetes</taxon>
        <taxon>Pseudonocardiales</taxon>
        <taxon>Pseudonocardiaceae</taxon>
        <taxon>Amycolatopsis</taxon>
    </lineage>
</organism>
<dbReference type="Proteomes" id="UP001597417">
    <property type="component" value="Unassembled WGS sequence"/>
</dbReference>